<keyword evidence="1" id="KW-1133">Transmembrane helix</keyword>
<keyword evidence="1" id="KW-0472">Membrane</keyword>
<proteinExistence type="predicted"/>
<dbReference type="Proteomes" id="UP000298663">
    <property type="component" value="Unassembled WGS sequence"/>
</dbReference>
<dbReference type="EMBL" id="AZBU02000014">
    <property type="protein sequence ID" value="TKR57690.1"/>
    <property type="molecule type" value="Genomic_DNA"/>
</dbReference>
<organism evidence="3 4">
    <name type="scientific">Steinernema carpocapsae</name>
    <name type="common">Entomopathogenic nematode</name>
    <dbReference type="NCBI Taxonomy" id="34508"/>
    <lineage>
        <taxon>Eukaryota</taxon>
        <taxon>Metazoa</taxon>
        <taxon>Ecdysozoa</taxon>
        <taxon>Nematoda</taxon>
        <taxon>Chromadorea</taxon>
        <taxon>Rhabditida</taxon>
        <taxon>Tylenchina</taxon>
        <taxon>Panagrolaimomorpha</taxon>
        <taxon>Strongyloidoidea</taxon>
        <taxon>Steinernematidae</taxon>
        <taxon>Steinernema</taxon>
    </lineage>
</organism>
<dbReference type="InterPro" id="IPR006629">
    <property type="entry name" value="LITAF"/>
</dbReference>
<accession>A0A4U5LP74</accession>
<dbReference type="AlphaFoldDB" id="A0A4U5LP74"/>
<dbReference type="Pfam" id="PF10601">
    <property type="entry name" value="zf-LITAF-like"/>
    <property type="match status" value="1"/>
</dbReference>
<dbReference type="PROSITE" id="PS51837">
    <property type="entry name" value="LITAF"/>
    <property type="match status" value="1"/>
</dbReference>
<evidence type="ECO:0000256" key="1">
    <source>
        <dbReference type="SAM" id="Phobius"/>
    </source>
</evidence>
<dbReference type="OrthoDB" id="5599753at2759"/>
<reference evidence="3 4" key="1">
    <citation type="journal article" date="2015" name="Genome Biol.">
        <title>Comparative genomics of Steinernema reveals deeply conserved gene regulatory networks.</title>
        <authorList>
            <person name="Dillman A.R."/>
            <person name="Macchietto M."/>
            <person name="Porter C.F."/>
            <person name="Rogers A."/>
            <person name="Williams B."/>
            <person name="Antoshechkin I."/>
            <person name="Lee M.M."/>
            <person name="Goodwin Z."/>
            <person name="Lu X."/>
            <person name="Lewis E.E."/>
            <person name="Goodrich-Blair H."/>
            <person name="Stock S.P."/>
            <person name="Adams B.J."/>
            <person name="Sternberg P.W."/>
            <person name="Mortazavi A."/>
        </authorList>
    </citation>
    <scope>NUCLEOTIDE SEQUENCE [LARGE SCALE GENOMIC DNA]</scope>
    <source>
        <strain evidence="3 4">ALL</strain>
    </source>
</reference>
<evidence type="ECO:0000313" key="4">
    <source>
        <dbReference type="Proteomes" id="UP000298663"/>
    </source>
</evidence>
<keyword evidence="4" id="KW-1185">Reference proteome</keyword>
<comment type="caution">
    <text evidence="3">The sequence shown here is derived from an EMBL/GenBank/DDBJ whole genome shotgun (WGS) entry which is preliminary data.</text>
</comment>
<sequence length="75" mass="8048">MPSEYPIIAPYSMQPINEFPMNVPCPTCKQIVSTNVEFGAGTMTYLISVVMIVFGFVCCSCIPCCVDACKVGSIG</sequence>
<protein>
    <recommendedName>
        <fullName evidence="2">LITAF domain-containing protein</fullName>
    </recommendedName>
</protein>
<feature type="transmembrane region" description="Helical" evidence="1">
    <location>
        <begin position="45"/>
        <end position="66"/>
    </location>
</feature>
<evidence type="ECO:0000313" key="3">
    <source>
        <dbReference type="EMBL" id="TKR57690.1"/>
    </source>
</evidence>
<reference evidence="3 4" key="2">
    <citation type="journal article" date="2019" name="G3 (Bethesda)">
        <title>Hybrid Assembly of the Genome of the Entomopathogenic Nematode Steinernema carpocapsae Identifies the X-Chromosome.</title>
        <authorList>
            <person name="Serra L."/>
            <person name="Macchietto M."/>
            <person name="Macias-Munoz A."/>
            <person name="McGill C.J."/>
            <person name="Rodriguez I.M."/>
            <person name="Rodriguez B."/>
            <person name="Murad R."/>
            <person name="Mortazavi A."/>
        </authorList>
    </citation>
    <scope>NUCLEOTIDE SEQUENCE [LARGE SCALE GENOMIC DNA]</scope>
    <source>
        <strain evidence="3 4">ALL</strain>
    </source>
</reference>
<gene>
    <name evidence="3" type="ORF">L596_030360</name>
</gene>
<keyword evidence="1" id="KW-0812">Transmembrane</keyword>
<name>A0A4U5LP74_STECR</name>
<feature type="domain" description="LITAF" evidence="2">
    <location>
        <begin position="3"/>
        <end position="75"/>
    </location>
</feature>
<evidence type="ECO:0000259" key="2">
    <source>
        <dbReference type="PROSITE" id="PS51837"/>
    </source>
</evidence>